<feature type="region of interest" description="Disordered" evidence="1">
    <location>
        <begin position="1"/>
        <end position="24"/>
    </location>
</feature>
<proteinExistence type="predicted"/>
<protein>
    <submittedName>
        <fullName evidence="2">Uncharacterized protein</fullName>
    </submittedName>
</protein>
<accession>A0AAD1WC87</accession>
<dbReference type="AlphaFoldDB" id="A0AAD1WC87"/>
<feature type="compositionally biased region" description="Acidic residues" evidence="1">
    <location>
        <begin position="84"/>
        <end position="95"/>
    </location>
</feature>
<sequence length="208" mass="22674">MLPRHRPCLPFLSGGSETPDLSSGAQQLCRKPAGVPDIVEEMSEALQLCQKQTGVPGRDARRYSTLLETSRSARRISSARGESDSDSWTEEEEEAVIPTVKEPPVPLSRVAVGLVSRSGTRNRPRGSSLSSIFMEPGFGGLRRLLSDSLSQASWRAYQVVLSRWLSLANRTKGVLSEEGRFEATLLLLASLESQAISKQCTMTGQAIK</sequence>
<feature type="region of interest" description="Disordered" evidence="1">
    <location>
        <begin position="73"/>
        <end position="97"/>
    </location>
</feature>
<dbReference type="Proteomes" id="UP001295444">
    <property type="component" value="Chromosome 06"/>
</dbReference>
<evidence type="ECO:0000256" key="1">
    <source>
        <dbReference type="SAM" id="MobiDB-lite"/>
    </source>
</evidence>
<dbReference type="EMBL" id="OW240917">
    <property type="protein sequence ID" value="CAH2302112.1"/>
    <property type="molecule type" value="Genomic_DNA"/>
</dbReference>
<keyword evidence="3" id="KW-1185">Reference proteome</keyword>
<gene>
    <name evidence="2" type="ORF">PECUL_23A061700</name>
</gene>
<organism evidence="2 3">
    <name type="scientific">Pelobates cultripes</name>
    <name type="common">Western spadefoot toad</name>
    <dbReference type="NCBI Taxonomy" id="61616"/>
    <lineage>
        <taxon>Eukaryota</taxon>
        <taxon>Metazoa</taxon>
        <taxon>Chordata</taxon>
        <taxon>Craniata</taxon>
        <taxon>Vertebrata</taxon>
        <taxon>Euteleostomi</taxon>
        <taxon>Amphibia</taxon>
        <taxon>Batrachia</taxon>
        <taxon>Anura</taxon>
        <taxon>Pelobatoidea</taxon>
        <taxon>Pelobatidae</taxon>
        <taxon>Pelobates</taxon>
    </lineage>
</organism>
<evidence type="ECO:0000313" key="3">
    <source>
        <dbReference type="Proteomes" id="UP001295444"/>
    </source>
</evidence>
<feature type="compositionally biased region" description="Polar residues" evidence="1">
    <location>
        <begin position="15"/>
        <end position="24"/>
    </location>
</feature>
<evidence type="ECO:0000313" key="2">
    <source>
        <dbReference type="EMBL" id="CAH2302112.1"/>
    </source>
</evidence>
<name>A0AAD1WC87_PELCU</name>
<reference evidence="2" key="1">
    <citation type="submission" date="2022-03" db="EMBL/GenBank/DDBJ databases">
        <authorList>
            <person name="Alioto T."/>
            <person name="Alioto T."/>
            <person name="Gomez Garrido J."/>
        </authorList>
    </citation>
    <scope>NUCLEOTIDE SEQUENCE</scope>
</reference>